<dbReference type="Proteomes" id="UP000184280">
    <property type="component" value="Unassembled WGS sequence"/>
</dbReference>
<organism evidence="1 2">
    <name type="scientific">Xylanibacter ruminicola</name>
    <name type="common">Prevotella ruminicola</name>
    <dbReference type="NCBI Taxonomy" id="839"/>
    <lineage>
        <taxon>Bacteria</taxon>
        <taxon>Pseudomonadati</taxon>
        <taxon>Bacteroidota</taxon>
        <taxon>Bacteroidia</taxon>
        <taxon>Bacteroidales</taxon>
        <taxon>Prevotellaceae</taxon>
        <taxon>Xylanibacter</taxon>
    </lineage>
</organism>
<proteinExistence type="predicted"/>
<name>A0A1M7JI83_XYLRU</name>
<sequence>MLYYSCRYTSYYGIRCNVFGYNSSSSYYRTISYRYTLQHHNITSYPNIIANSTRSMEIVYGPIENMHKFSISVYRRRGRVKYSRVLGQAYLNSVTDRTVLANLGIIKKNRFRRAIGIITYPPLTTTLSAK</sequence>
<reference evidence="1 2" key="1">
    <citation type="submission" date="2016-11" db="EMBL/GenBank/DDBJ databases">
        <authorList>
            <person name="Jaros S."/>
            <person name="Januszkiewicz K."/>
            <person name="Wedrychowicz H."/>
        </authorList>
    </citation>
    <scope>NUCLEOTIDE SEQUENCE [LARGE SCALE GENOMIC DNA]</scope>
    <source>
        <strain evidence="1 2">BPI-34</strain>
    </source>
</reference>
<dbReference type="EMBL" id="FRCJ01000004">
    <property type="protein sequence ID" value="SHM52656.1"/>
    <property type="molecule type" value="Genomic_DNA"/>
</dbReference>
<accession>A0A1M7JI83</accession>
<evidence type="ECO:0000313" key="1">
    <source>
        <dbReference type="EMBL" id="SHM52656.1"/>
    </source>
</evidence>
<gene>
    <name evidence="1" type="ORF">SAMN04488494_2071</name>
</gene>
<dbReference type="AlphaFoldDB" id="A0A1M7JI83"/>
<protein>
    <submittedName>
        <fullName evidence="1">Uncharacterized protein</fullName>
    </submittedName>
</protein>
<evidence type="ECO:0000313" key="2">
    <source>
        <dbReference type="Proteomes" id="UP000184280"/>
    </source>
</evidence>